<gene>
    <name evidence="4" type="ORF">CDAR_73071</name>
</gene>
<dbReference type="Gene3D" id="2.60.40.790">
    <property type="match status" value="1"/>
</dbReference>
<reference evidence="4 5" key="1">
    <citation type="submission" date="2021-06" db="EMBL/GenBank/DDBJ databases">
        <title>Caerostris darwini draft genome.</title>
        <authorList>
            <person name="Kono N."/>
            <person name="Arakawa K."/>
        </authorList>
    </citation>
    <scope>NUCLEOTIDE SEQUENCE [LARGE SCALE GENOMIC DNA]</scope>
</reference>
<dbReference type="AlphaFoldDB" id="A0AAV4SYR2"/>
<name>A0AAV4SYR2_9ARAC</name>
<dbReference type="SUPFAM" id="SSF49764">
    <property type="entry name" value="HSP20-like chaperones"/>
    <property type="match status" value="1"/>
</dbReference>
<dbReference type="PROSITE" id="PS01031">
    <property type="entry name" value="SHSP"/>
    <property type="match status" value="1"/>
</dbReference>
<dbReference type="Pfam" id="PF00011">
    <property type="entry name" value="HSP20"/>
    <property type="match status" value="1"/>
</dbReference>
<dbReference type="EMBL" id="BPLQ01008820">
    <property type="protein sequence ID" value="GIY39578.1"/>
    <property type="molecule type" value="Genomic_DNA"/>
</dbReference>
<proteinExistence type="inferred from homology"/>
<comment type="similarity">
    <text evidence="1 2">Belongs to the small heat shock protein (HSP20) family.</text>
</comment>
<sequence>MLCCTEKNKGFMKYLERIRAARQEIFGSLENDPIIRKPQHSVVNTETETQYTVDVRPFRRDEIVVTIEGDYIVVDTKYERRDEFRAPEYAIRYPFPENGDRDGLKCDINSAGLLEIVIPTKKKFSSIHEEIAMSTDEDE</sequence>
<evidence type="ECO:0000256" key="1">
    <source>
        <dbReference type="PROSITE-ProRule" id="PRU00285"/>
    </source>
</evidence>
<dbReference type="Proteomes" id="UP001054837">
    <property type="component" value="Unassembled WGS sequence"/>
</dbReference>
<evidence type="ECO:0000313" key="4">
    <source>
        <dbReference type="EMBL" id="GIY39578.1"/>
    </source>
</evidence>
<dbReference type="CDD" id="cd06464">
    <property type="entry name" value="ACD_sHsps-like"/>
    <property type="match status" value="1"/>
</dbReference>
<organism evidence="4 5">
    <name type="scientific">Caerostris darwini</name>
    <dbReference type="NCBI Taxonomy" id="1538125"/>
    <lineage>
        <taxon>Eukaryota</taxon>
        <taxon>Metazoa</taxon>
        <taxon>Ecdysozoa</taxon>
        <taxon>Arthropoda</taxon>
        <taxon>Chelicerata</taxon>
        <taxon>Arachnida</taxon>
        <taxon>Araneae</taxon>
        <taxon>Araneomorphae</taxon>
        <taxon>Entelegynae</taxon>
        <taxon>Araneoidea</taxon>
        <taxon>Araneidae</taxon>
        <taxon>Caerostris</taxon>
    </lineage>
</organism>
<evidence type="ECO:0000259" key="3">
    <source>
        <dbReference type="PROSITE" id="PS01031"/>
    </source>
</evidence>
<protein>
    <recommendedName>
        <fullName evidence="3">SHSP domain-containing protein</fullName>
    </recommendedName>
</protein>
<accession>A0AAV4SYR2</accession>
<feature type="domain" description="SHSP" evidence="3">
    <location>
        <begin position="30"/>
        <end position="136"/>
    </location>
</feature>
<evidence type="ECO:0000256" key="2">
    <source>
        <dbReference type="RuleBase" id="RU003616"/>
    </source>
</evidence>
<comment type="caution">
    <text evidence="4">The sequence shown here is derived from an EMBL/GenBank/DDBJ whole genome shotgun (WGS) entry which is preliminary data.</text>
</comment>
<evidence type="ECO:0000313" key="5">
    <source>
        <dbReference type="Proteomes" id="UP001054837"/>
    </source>
</evidence>
<dbReference type="InterPro" id="IPR008978">
    <property type="entry name" value="HSP20-like_chaperone"/>
</dbReference>
<dbReference type="InterPro" id="IPR002068">
    <property type="entry name" value="A-crystallin/Hsp20_dom"/>
</dbReference>
<keyword evidence="5" id="KW-1185">Reference proteome</keyword>